<name>A0A329Y0B0_RHITR</name>
<evidence type="ECO:0000313" key="2">
    <source>
        <dbReference type="EMBL" id="RAX37341.1"/>
    </source>
</evidence>
<accession>A0A329Y0B0</accession>
<dbReference type="OrthoDB" id="330924at2"/>
<dbReference type="Pfam" id="PF06674">
    <property type="entry name" value="DUF1176"/>
    <property type="match status" value="1"/>
</dbReference>
<sequence length="351" mass="37296">MKHLYKRLIAPLLVSLALGGTANAADPSYDRYKSWLIACDNGLTCEAKGFENGVISRPDMHFHRAAGPNALTEVAIGVPFPVGLNDFRADGVSLHFGSAWQLSRDENLTTISTSNPQAVMELLSALRNAAQLEVGADKAVIPLDGMVAALLHMDDRQGRLGNVTALIKRGAAPASSVAAAPALPIVARRKIDIALSDVEKQRLILQARNSGKAVFKAEECEGTASGEDLMEEAYPLDADHALVFIPCIMGAYQGSSLAFIVPRNGNGAPIPFQPKLPLGGDGTELKILTEPGFDMNTGSLQMAGRGRAVGDCGLTAEWVWDGARFQLAAVSYQGTCGGSQLGDWPILFRTR</sequence>
<gene>
    <name evidence="2" type="ORF">DQ393_31505</name>
</gene>
<reference evidence="2 3" key="1">
    <citation type="submission" date="2018-06" db="EMBL/GenBank/DDBJ databases">
        <title>Whole Genome Sequence of an efficient microsymbiont, Rhizobium tropici.</title>
        <authorList>
            <person name="Srinivasan R."/>
            <person name="Singh H.V."/>
            <person name="Srivastava R."/>
            <person name="Kumari B."/>
            <person name="Radhakrishna A."/>
        </authorList>
    </citation>
    <scope>NUCLEOTIDE SEQUENCE [LARGE SCALE GENOMIC DNA]</scope>
    <source>
        <strain evidence="2 3">IGFRI Rhizo-19</strain>
    </source>
</reference>
<dbReference type="AlphaFoldDB" id="A0A329Y0B0"/>
<organism evidence="2 3">
    <name type="scientific">Rhizobium tropici</name>
    <dbReference type="NCBI Taxonomy" id="398"/>
    <lineage>
        <taxon>Bacteria</taxon>
        <taxon>Pseudomonadati</taxon>
        <taxon>Pseudomonadota</taxon>
        <taxon>Alphaproteobacteria</taxon>
        <taxon>Hyphomicrobiales</taxon>
        <taxon>Rhizobiaceae</taxon>
        <taxon>Rhizobium/Agrobacterium group</taxon>
        <taxon>Rhizobium</taxon>
    </lineage>
</organism>
<dbReference type="InterPro" id="IPR009560">
    <property type="entry name" value="DUF1176"/>
</dbReference>
<feature type="chain" id="PRO_5016238955" description="DUF1176 domain-containing protein" evidence="1">
    <location>
        <begin position="25"/>
        <end position="351"/>
    </location>
</feature>
<comment type="caution">
    <text evidence="2">The sequence shown here is derived from an EMBL/GenBank/DDBJ whole genome shotgun (WGS) entry which is preliminary data.</text>
</comment>
<proteinExistence type="predicted"/>
<dbReference type="Proteomes" id="UP000251205">
    <property type="component" value="Unassembled WGS sequence"/>
</dbReference>
<feature type="signal peptide" evidence="1">
    <location>
        <begin position="1"/>
        <end position="24"/>
    </location>
</feature>
<dbReference type="EMBL" id="QMKK01000061">
    <property type="protein sequence ID" value="RAX37341.1"/>
    <property type="molecule type" value="Genomic_DNA"/>
</dbReference>
<protein>
    <recommendedName>
        <fullName evidence="4">DUF1176 domain-containing protein</fullName>
    </recommendedName>
</protein>
<evidence type="ECO:0000313" key="3">
    <source>
        <dbReference type="Proteomes" id="UP000251205"/>
    </source>
</evidence>
<evidence type="ECO:0000256" key="1">
    <source>
        <dbReference type="SAM" id="SignalP"/>
    </source>
</evidence>
<dbReference type="RefSeq" id="WP_112345606.1">
    <property type="nucleotide sequence ID" value="NZ_QMKK01000061.1"/>
</dbReference>
<keyword evidence="1" id="KW-0732">Signal</keyword>
<evidence type="ECO:0008006" key="4">
    <source>
        <dbReference type="Google" id="ProtNLM"/>
    </source>
</evidence>